<evidence type="ECO:0000256" key="5">
    <source>
        <dbReference type="ARBA" id="ARBA00022989"/>
    </source>
</evidence>
<name>A0ABU8T2T1_9PSEU</name>
<dbReference type="PANTHER" id="PTHR30576">
    <property type="entry name" value="COLANIC BIOSYNTHESIS UDP-GLUCOSE LIPID CARRIER TRANSFERASE"/>
    <property type="match status" value="1"/>
</dbReference>
<keyword evidence="5 7" id="KW-1133">Transmembrane helix</keyword>
<comment type="subcellular location">
    <subcellularLocation>
        <location evidence="1">Membrane</location>
        <topology evidence="1">Multi-pass membrane protein</topology>
    </subcellularLocation>
</comment>
<evidence type="ECO:0000313" key="10">
    <source>
        <dbReference type="Proteomes" id="UP001364211"/>
    </source>
</evidence>
<keyword evidence="10" id="KW-1185">Reference proteome</keyword>
<sequence length="500" mass="53419">MSIHDVSHEPERTVPGAGTPAVVPAQRRRAPLVDSPRWQRRFTAMVVLGDLATIAVVTTAAVLVGLTGSGAADRARIGSGLIAALLLAVALPVSRAWDGRLLGAGPGEFVRLGRAVLLADVVLALGGLALMVDSSREWVFLLVPLIGAAVIAVRFGLRKALHLQRGRGRGLAPVLAVGEESCVADLIRRTRRDPYFGWRVTGVCTPTGTGTGGGHLVDGVPVVGDLDAVTGLAREGGHRVVAICRSPGWGPARLHRLAWDLEGSATELAVDPGLMEIAGPRMHITPVDGLPLLRLSEPRFSGVSKIVKYVADRVVAGLLLLAVAPVFLLLAAAVKLGDGGPVFFRQERVGTNGRTFGMLKFRSMCVDAEARLASLRNDHADGPLFKMARDPRVTRVGAILRRYSLDELPQLLNVLGGSMSLVGPRPPLPREVATYGADARRRLLVKPGMTGLWQVSGRSSLTWEESVRLDLRYVENWNVALDLLILWKTVGAVLRSRGAY</sequence>
<dbReference type="Pfam" id="PF02397">
    <property type="entry name" value="Bac_transf"/>
    <property type="match status" value="1"/>
</dbReference>
<organism evidence="9 10">
    <name type="scientific">Pseudonocardia spirodelae</name>
    <dbReference type="NCBI Taxonomy" id="3133431"/>
    <lineage>
        <taxon>Bacteria</taxon>
        <taxon>Bacillati</taxon>
        <taxon>Actinomycetota</taxon>
        <taxon>Actinomycetes</taxon>
        <taxon>Pseudonocardiales</taxon>
        <taxon>Pseudonocardiaceae</taxon>
        <taxon>Pseudonocardia</taxon>
    </lineage>
</organism>
<evidence type="ECO:0000256" key="6">
    <source>
        <dbReference type="ARBA" id="ARBA00023136"/>
    </source>
</evidence>
<evidence type="ECO:0000256" key="7">
    <source>
        <dbReference type="SAM" id="Phobius"/>
    </source>
</evidence>
<gene>
    <name evidence="9" type="ORF">WJX68_04880</name>
</gene>
<keyword evidence="4 7" id="KW-0812">Transmembrane</keyword>
<dbReference type="GO" id="GO:0016740">
    <property type="term" value="F:transferase activity"/>
    <property type="evidence" value="ECO:0007669"/>
    <property type="project" value="UniProtKB-KW"/>
</dbReference>
<dbReference type="PANTHER" id="PTHR30576:SF10">
    <property type="entry name" value="SLL5057 PROTEIN"/>
    <property type="match status" value="1"/>
</dbReference>
<evidence type="ECO:0000256" key="2">
    <source>
        <dbReference type="ARBA" id="ARBA00006464"/>
    </source>
</evidence>
<comment type="caution">
    <text evidence="9">The sequence shown here is derived from an EMBL/GenBank/DDBJ whole genome shotgun (WGS) entry which is preliminary data.</text>
</comment>
<dbReference type="InterPro" id="IPR003362">
    <property type="entry name" value="Bact_transf"/>
</dbReference>
<feature type="domain" description="Bacterial sugar transferase" evidence="8">
    <location>
        <begin position="308"/>
        <end position="494"/>
    </location>
</feature>
<feature type="transmembrane region" description="Helical" evidence="7">
    <location>
        <begin position="314"/>
        <end position="334"/>
    </location>
</feature>
<protein>
    <submittedName>
        <fullName evidence="9">Sugar transferase</fullName>
        <ecNumber evidence="9">2.7.8.-</ecNumber>
    </submittedName>
</protein>
<keyword evidence="3 9" id="KW-0808">Transferase</keyword>
<comment type="similarity">
    <text evidence="2">Belongs to the bacterial sugar transferase family.</text>
</comment>
<evidence type="ECO:0000256" key="4">
    <source>
        <dbReference type="ARBA" id="ARBA00022692"/>
    </source>
</evidence>
<accession>A0ABU8T2T1</accession>
<proteinExistence type="inferred from homology"/>
<dbReference type="EC" id="2.7.8.-" evidence="9"/>
<dbReference type="EMBL" id="JBBJUP010000003">
    <property type="protein sequence ID" value="MEJ8278259.1"/>
    <property type="molecule type" value="Genomic_DNA"/>
</dbReference>
<feature type="transmembrane region" description="Helical" evidence="7">
    <location>
        <begin position="77"/>
        <end position="97"/>
    </location>
</feature>
<dbReference type="Proteomes" id="UP001364211">
    <property type="component" value="Unassembled WGS sequence"/>
</dbReference>
<dbReference type="RefSeq" id="WP_340286391.1">
    <property type="nucleotide sequence ID" value="NZ_JBBJUP010000003.1"/>
</dbReference>
<keyword evidence="6 7" id="KW-0472">Membrane</keyword>
<feature type="transmembrane region" description="Helical" evidence="7">
    <location>
        <begin position="109"/>
        <end position="132"/>
    </location>
</feature>
<evidence type="ECO:0000256" key="3">
    <source>
        <dbReference type="ARBA" id="ARBA00022679"/>
    </source>
</evidence>
<dbReference type="NCBIfam" id="TIGR03025">
    <property type="entry name" value="EPS_sugtrans"/>
    <property type="match status" value="1"/>
</dbReference>
<feature type="transmembrane region" description="Helical" evidence="7">
    <location>
        <begin position="42"/>
        <end position="65"/>
    </location>
</feature>
<evidence type="ECO:0000259" key="8">
    <source>
        <dbReference type="Pfam" id="PF02397"/>
    </source>
</evidence>
<dbReference type="InterPro" id="IPR017475">
    <property type="entry name" value="EPS_sugar_tfrase"/>
</dbReference>
<evidence type="ECO:0000313" key="9">
    <source>
        <dbReference type="EMBL" id="MEJ8278259.1"/>
    </source>
</evidence>
<reference evidence="9 10" key="1">
    <citation type="submission" date="2024-03" db="EMBL/GenBank/DDBJ databases">
        <title>Draft genome sequence of Pseudonocardia sp. DW16-2.</title>
        <authorList>
            <person name="Duangmal K."/>
        </authorList>
    </citation>
    <scope>NUCLEOTIDE SEQUENCE [LARGE SCALE GENOMIC DNA]</scope>
    <source>
        <strain evidence="9 10">DW16-2</strain>
    </source>
</reference>
<evidence type="ECO:0000256" key="1">
    <source>
        <dbReference type="ARBA" id="ARBA00004141"/>
    </source>
</evidence>
<feature type="transmembrane region" description="Helical" evidence="7">
    <location>
        <begin position="138"/>
        <end position="157"/>
    </location>
</feature>